<evidence type="ECO:0000256" key="1">
    <source>
        <dbReference type="ARBA" id="ARBA00022723"/>
    </source>
</evidence>
<gene>
    <name evidence="7" type="ORF">GOP47_0014422</name>
</gene>
<dbReference type="EMBL" id="JABFUD020000014">
    <property type="protein sequence ID" value="KAI5070079.1"/>
    <property type="molecule type" value="Genomic_DNA"/>
</dbReference>
<sequence length="408" mass="45068">MAVQAQHPSLGDLRNKVTQVPGFDISTLDARSFLSPIPFQGNLLGECAMQQAVFMGGSPVENMQRLSQQGASPMPGLVLPNFPLYQAPLAPTDVDMAMGGSKKRRKESTYLSQNNVQKYQLQLGVDLNQASGCSPASFVPLPGLHNNVSTGLRLALDDERSTVTSSRLDSYSSPSLALKDELSTQLSQHQEELNQLIKAQAEHLRQALEERAQRQSKGLLAAVERGLSKRLREKEAEMERVTKRNMELEDTVKQLSMESQMWQSKAKNNEAMVAILRSNLQQAVLSQHQNNREQQSRLEGCGDSEVDDAASLYIDDNPHAQQMRAMASLRKTQFVTPSGIMKSTPQSSIMYDNEVAVMRACRRCKAKEASVVLLPCLHLCLCVACKDECERCPVCSSLKSANVEVFLS</sequence>
<feature type="coiled-coil region" evidence="5">
    <location>
        <begin position="179"/>
        <end position="258"/>
    </location>
</feature>
<keyword evidence="8" id="KW-1185">Reference proteome</keyword>
<evidence type="ECO:0000256" key="5">
    <source>
        <dbReference type="SAM" id="Coils"/>
    </source>
</evidence>
<dbReference type="OrthoDB" id="1711136at2759"/>
<dbReference type="GO" id="GO:0004842">
    <property type="term" value="F:ubiquitin-protein transferase activity"/>
    <property type="evidence" value="ECO:0007669"/>
    <property type="project" value="TreeGrafter"/>
</dbReference>
<evidence type="ECO:0000313" key="8">
    <source>
        <dbReference type="Proteomes" id="UP000886520"/>
    </source>
</evidence>
<dbReference type="PANTHER" id="PTHR42647:SF72">
    <property type="entry name" value="EF-HAND CALCIUM-BINDING DOMAIN-CONTAINING PROTEIN 4A"/>
    <property type="match status" value="1"/>
</dbReference>
<dbReference type="Proteomes" id="UP000886520">
    <property type="component" value="Chromosome 14"/>
</dbReference>
<comment type="caution">
    <text evidence="7">The sequence shown here is derived from an EMBL/GenBank/DDBJ whole genome shotgun (WGS) entry which is preliminary data.</text>
</comment>
<dbReference type="Gene3D" id="3.30.40.10">
    <property type="entry name" value="Zinc/RING finger domain, C3HC4 (zinc finger)"/>
    <property type="match status" value="1"/>
</dbReference>
<reference evidence="7" key="1">
    <citation type="submission" date="2021-01" db="EMBL/GenBank/DDBJ databases">
        <title>Adiantum capillus-veneris genome.</title>
        <authorList>
            <person name="Fang Y."/>
            <person name="Liao Q."/>
        </authorList>
    </citation>
    <scope>NUCLEOTIDE SEQUENCE</scope>
    <source>
        <strain evidence="7">H3</strain>
        <tissue evidence="7">Leaf</tissue>
    </source>
</reference>
<dbReference type="InterPro" id="IPR001841">
    <property type="entry name" value="Znf_RING"/>
</dbReference>
<dbReference type="PANTHER" id="PTHR42647">
    <property type="entry name" value="SBP (S-RIBONUCLEASE BINDING PROTEIN) FAMILY PROTEIN"/>
    <property type="match status" value="1"/>
</dbReference>
<proteinExistence type="predicted"/>
<keyword evidence="2 4" id="KW-0863">Zinc-finger</keyword>
<dbReference type="PROSITE" id="PS50089">
    <property type="entry name" value="ZF_RING_2"/>
    <property type="match status" value="1"/>
</dbReference>
<dbReference type="InterPro" id="IPR013083">
    <property type="entry name" value="Znf_RING/FYVE/PHD"/>
</dbReference>
<feature type="domain" description="RING-type" evidence="6">
    <location>
        <begin position="361"/>
        <end position="396"/>
    </location>
</feature>
<evidence type="ECO:0000256" key="3">
    <source>
        <dbReference type="ARBA" id="ARBA00022833"/>
    </source>
</evidence>
<dbReference type="AlphaFoldDB" id="A0A9D4UM08"/>
<dbReference type="GO" id="GO:0008270">
    <property type="term" value="F:zinc ion binding"/>
    <property type="evidence" value="ECO:0007669"/>
    <property type="project" value="UniProtKB-KW"/>
</dbReference>
<keyword evidence="1" id="KW-0479">Metal-binding</keyword>
<keyword evidence="3" id="KW-0862">Zinc</keyword>
<evidence type="ECO:0000313" key="7">
    <source>
        <dbReference type="EMBL" id="KAI5070079.1"/>
    </source>
</evidence>
<evidence type="ECO:0000259" key="6">
    <source>
        <dbReference type="PROSITE" id="PS50089"/>
    </source>
</evidence>
<keyword evidence="5" id="KW-0175">Coiled coil</keyword>
<evidence type="ECO:0000256" key="4">
    <source>
        <dbReference type="PROSITE-ProRule" id="PRU00175"/>
    </source>
</evidence>
<evidence type="ECO:0000256" key="2">
    <source>
        <dbReference type="ARBA" id="ARBA00022771"/>
    </source>
</evidence>
<protein>
    <recommendedName>
        <fullName evidence="6">RING-type domain-containing protein</fullName>
    </recommendedName>
</protein>
<dbReference type="Pfam" id="PF13920">
    <property type="entry name" value="zf-C3HC4_3"/>
    <property type="match status" value="1"/>
</dbReference>
<accession>A0A9D4UM08</accession>
<organism evidence="7 8">
    <name type="scientific">Adiantum capillus-veneris</name>
    <name type="common">Maidenhair fern</name>
    <dbReference type="NCBI Taxonomy" id="13818"/>
    <lineage>
        <taxon>Eukaryota</taxon>
        <taxon>Viridiplantae</taxon>
        <taxon>Streptophyta</taxon>
        <taxon>Embryophyta</taxon>
        <taxon>Tracheophyta</taxon>
        <taxon>Polypodiopsida</taxon>
        <taxon>Polypodiidae</taxon>
        <taxon>Polypodiales</taxon>
        <taxon>Pteridineae</taxon>
        <taxon>Pteridaceae</taxon>
        <taxon>Vittarioideae</taxon>
        <taxon>Adiantum</taxon>
    </lineage>
</organism>
<name>A0A9D4UM08_ADICA</name>